<dbReference type="InterPro" id="IPR000407">
    <property type="entry name" value="GDA1_CD39_NTPase"/>
</dbReference>
<evidence type="ECO:0000313" key="3">
    <source>
        <dbReference type="EMBL" id="RMN25941.1"/>
    </source>
</evidence>
<dbReference type="Proteomes" id="UP000050564">
    <property type="component" value="Unassembled WGS sequence"/>
</dbReference>
<evidence type="ECO:0000313" key="4">
    <source>
        <dbReference type="Proteomes" id="UP000050564"/>
    </source>
</evidence>
<dbReference type="PANTHER" id="PTHR11782:SF83">
    <property type="entry name" value="GUANOSINE-DIPHOSPHATASE"/>
    <property type="match status" value="1"/>
</dbReference>
<organism evidence="2 4">
    <name type="scientific">Pseudomonas cannabina</name>
    <dbReference type="NCBI Taxonomy" id="86840"/>
    <lineage>
        <taxon>Bacteria</taxon>
        <taxon>Pseudomonadati</taxon>
        <taxon>Pseudomonadota</taxon>
        <taxon>Gammaproteobacteria</taxon>
        <taxon>Pseudomonadales</taxon>
        <taxon>Pseudomonadaceae</taxon>
        <taxon>Pseudomonas</taxon>
    </lineage>
</organism>
<dbReference type="PATRIC" id="fig|86840.3.peg.711"/>
<comment type="caution">
    <text evidence="2">The sequence shown here is derived from an EMBL/GenBank/DDBJ whole genome shotgun (WGS) entry which is preliminary data.</text>
</comment>
<gene>
    <name evidence="2" type="ORF">ALO81_100811</name>
    <name evidence="3" type="ORF">ALQ64_100871</name>
</gene>
<dbReference type="Proteomes" id="UP000281372">
    <property type="component" value="Unassembled WGS sequence"/>
</dbReference>
<dbReference type="CDD" id="cd24003">
    <property type="entry name" value="ASKHA_NBD_GDA1_CD39_NTPase"/>
    <property type="match status" value="1"/>
</dbReference>
<dbReference type="GO" id="GO:0016020">
    <property type="term" value="C:membrane"/>
    <property type="evidence" value="ECO:0007669"/>
    <property type="project" value="TreeGrafter"/>
</dbReference>
<reference evidence="3 5" key="2">
    <citation type="submission" date="2018-08" db="EMBL/GenBank/DDBJ databases">
        <title>Recombination of ecologically and evolutionarily significant loci maintains genetic cohesion in the Pseudomonas syringae species complex.</title>
        <authorList>
            <person name="Dillon M."/>
            <person name="Thakur S."/>
            <person name="Almeida R.N.D."/>
            <person name="Weir B.S."/>
            <person name="Guttman D.S."/>
        </authorList>
    </citation>
    <scope>NUCLEOTIDE SEQUENCE [LARGE SCALE GENOMIC DNA]</scope>
    <source>
        <strain evidence="3 5">ICMP 2821</strain>
    </source>
</reference>
<accession>A0A0N8QXC0</accession>
<evidence type="ECO:0000313" key="2">
    <source>
        <dbReference type="EMBL" id="KPW72366.1"/>
    </source>
</evidence>
<dbReference type="Gene3D" id="3.30.420.150">
    <property type="entry name" value="Exopolyphosphatase. Domain 2"/>
    <property type="match status" value="1"/>
</dbReference>
<proteinExistence type="predicted"/>
<evidence type="ECO:0000313" key="5">
    <source>
        <dbReference type="Proteomes" id="UP000281372"/>
    </source>
</evidence>
<dbReference type="EMBL" id="RBOW01000663">
    <property type="protein sequence ID" value="RMN25941.1"/>
    <property type="molecule type" value="Genomic_DNA"/>
</dbReference>
<name>A0A0N8QXC0_PSECA</name>
<dbReference type="GO" id="GO:0009134">
    <property type="term" value="P:nucleoside diphosphate catabolic process"/>
    <property type="evidence" value="ECO:0007669"/>
    <property type="project" value="TreeGrafter"/>
</dbReference>
<dbReference type="GO" id="GO:0017111">
    <property type="term" value="F:ribonucleoside triphosphate phosphatase activity"/>
    <property type="evidence" value="ECO:0007669"/>
    <property type="project" value="TreeGrafter"/>
</dbReference>
<sequence length="405" mass="44669">MMSMILLFGFRYFRAVCVALFVLNVPLATVRADVQPETWQVVVDAGSSKTRGILYRLSADTVTPVVEYNSKLPLASYARVPDDSGTLLIAPLLDALERLAADKKYALEKNTVLVNVLGTAGMRELSAGQQEAIYKAVNTSILAKGWALGEVGTIDGRDEGIFAWVHLNFLKGLATSDNTLGIIEMGGASSQITFALKSPSADETDVSKNARTVTWNGKTYSVMSESLLGLGADAARTSMNKIKLQDQRCYPEGAPVMKVPTTGEFDFAECDRAYDDAIAAHYQSEINKLIPIVKSSDYAQTDFVGLSSLYYTLNFFNSDIPDREKLKSALEQSCKRYADIEESLRQDDLKDKYQPENKCANGVFVYDLLYDYLQLGNGRLTALKKVENMDIRWTDGFLLLGKQAP</sequence>
<dbReference type="GO" id="GO:0004382">
    <property type="term" value="F:GDP phosphatase activity"/>
    <property type="evidence" value="ECO:0007669"/>
    <property type="project" value="TreeGrafter"/>
</dbReference>
<protein>
    <recommendedName>
        <fullName evidence="6">GDA1/CD39 protein</fullName>
    </recommendedName>
</protein>
<dbReference type="AlphaFoldDB" id="A0A0N8QXC0"/>
<dbReference type="Gene3D" id="3.30.420.40">
    <property type="match status" value="1"/>
</dbReference>
<dbReference type="GO" id="GO:0045134">
    <property type="term" value="F:UDP phosphatase activity"/>
    <property type="evidence" value="ECO:0007669"/>
    <property type="project" value="TreeGrafter"/>
</dbReference>
<reference evidence="2 4" key="1">
    <citation type="submission" date="2015-09" db="EMBL/GenBank/DDBJ databases">
        <title>Genome announcement of multiple Pseudomonas syringae strains.</title>
        <authorList>
            <person name="Thakur S."/>
            <person name="Wang P.W."/>
            <person name="Gong Y."/>
            <person name="Weir B.S."/>
            <person name="Guttman D.S."/>
        </authorList>
    </citation>
    <scope>NUCLEOTIDE SEQUENCE [LARGE SCALE GENOMIC DNA]</scope>
    <source>
        <strain evidence="2 4">ICMP2823</strain>
    </source>
</reference>
<dbReference type="PANTHER" id="PTHR11782">
    <property type="entry name" value="ADENOSINE/GUANOSINE DIPHOSPHATASE"/>
    <property type="match status" value="1"/>
</dbReference>
<evidence type="ECO:0000256" key="1">
    <source>
        <dbReference type="ARBA" id="ARBA00022801"/>
    </source>
</evidence>
<dbReference type="EMBL" id="LJPX01000337">
    <property type="protein sequence ID" value="KPW72366.1"/>
    <property type="molecule type" value="Genomic_DNA"/>
</dbReference>
<dbReference type="Pfam" id="PF01150">
    <property type="entry name" value="GDA1_CD39"/>
    <property type="match status" value="1"/>
</dbReference>
<evidence type="ECO:0008006" key="6">
    <source>
        <dbReference type="Google" id="ProtNLM"/>
    </source>
</evidence>
<keyword evidence="1" id="KW-0378">Hydrolase</keyword>